<evidence type="ECO:0000256" key="10">
    <source>
        <dbReference type="ARBA" id="ARBA00023163"/>
    </source>
</evidence>
<dbReference type="InterPro" id="IPR035451">
    <property type="entry name" value="Ada-like_dom_sf"/>
</dbReference>
<dbReference type="PROSITE" id="PS00041">
    <property type="entry name" value="HTH_ARAC_FAMILY_1"/>
    <property type="match status" value="1"/>
</dbReference>
<evidence type="ECO:0000313" key="14">
    <source>
        <dbReference type="Proteomes" id="UP000050920"/>
    </source>
</evidence>
<dbReference type="PANTHER" id="PTHR43280:SF28">
    <property type="entry name" value="HTH-TYPE TRANSCRIPTIONAL ACTIVATOR RHAS"/>
    <property type="match status" value="1"/>
</dbReference>
<dbReference type="GO" id="GO:0008270">
    <property type="term" value="F:zinc ion binding"/>
    <property type="evidence" value="ECO:0007669"/>
    <property type="project" value="InterPro"/>
</dbReference>
<sequence>MLASNPQWHAIQTNDASQDGHFYYGVTSTKIFCRPSCASRLPNRDHIRIFKTSTAAVQAGFRPCKRCRPTGEAVTVTEWVQEIDAIIAAHYSENLTLTELAHQAHGAPSYLHHVYRQQTGQTPQAHLQAVRLAHAKDLLMTTELPLKAIAIRCGFQSPAYFSTTFKKCYNQTPSSYRKNITS</sequence>
<keyword evidence="10" id="KW-0804">Transcription</keyword>
<evidence type="ECO:0000313" key="13">
    <source>
        <dbReference type="EMBL" id="KRO28624.1"/>
    </source>
</evidence>
<dbReference type="RefSeq" id="WP_024626141.1">
    <property type="nucleotide sequence ID" value="NZ_AYGX02000036.1"/>
</dbReference>
<gene>
    <name evidence="13" type="ORF">DY78_GL002214</name>
</gene>
<dbReference type="PANTHER" id="PTHR43280">
    <property type="entry name" value="ARAC-FAMILY TRANSCRIPTIONAL REGULATOR"/>
    <property type="match status" value="1"/>
</dbReference>
<dbReference type="EMBL" id="AYGX02000036">
    <property type="protein sequence ID" value="KRO28624.1"/>
    <property type="molecule type" value="Genomic_DNA"/>
</dbReference>
<comment type="caution">
    <text evidence="13">The sequence shown here is derived from an EMBL/GenBank/DDBJ whole genome shotgun (WGS) entry which is preliminary data.</text>
</comment>
<feature type="domain" description="HTH araC/xylS-type" evidence="12">
    <location>
        <begin position="81"/>
        <end position="179"/>
    </location>
</feature>
<accession>A0A0R2NWI8</accession>
<organism evidence="13 14">
    <name type="scientific">Lactiplantibacillus fabifermentans DSM 21115</name>
    <dbReference type="NCBI Taxonomy" id="1413187"/>
    <lineage>
        <taxon>Bacteria</taxon>
        <taxon>Bacillati</taxon>
        <taxon>Bacillota</taxon>
        <taxon>Bacilli</taxon>
        <taxon>Lactobacillales</taxon>
        <taxon>Lactobacillaceae</taxon>
        <taxon>Lactiplantibacillus</taxon>
    </lineage>
</organism>
<keyword evidence="2" id="KW-0489">Methyltransferase</keyword>
<dbReference type="GO" id="GO:0043565">
    <property type="term" value="F:sequence-specific DNA binding"/>
    <property type="evidence" value="ECO:0007669"/>
    <property type="project" value="InterPro"/>
</dbReference>
<evidence type="ECO:0000256" key="11">
    <source>
        <dbReference type="ARBA" id="ARBA00023204"/>
    </source>
</evidence>
<name>A0A0R2NWI8_9LACO</name>
<keyword evidence="3" id="KW-0808">Transferase</keyword>
<evidence type="ECO:0000256" key="3">
    <source>
        <dbReference type="ARBA" id="ARBA00022679"/>
    </source>
</evidence>
<dbReference type="InterPro" id="IPR009057">
    <property type="entry name" value="Homeodomain-like_sf"/>
</dbReference>
<comment type="cofactor">
    <cofactor evidence="1">
        <name>Zn(2+)</name>
        <dbReference type="ChEBI" id="CHEBI:29105"/>
    </cofactor>
</comment>
<dbReference type="PROSITE" id="PS01124">
    <property type="entry name" value="HTH_ARAC_FAMILY_2"/>
    <property type="match status" value="1"/>
</dbReference>
<evidence type="ECO:0000256" key="7">
    <source>
        <dbReference type="ARBA" id="ARBA00023015"/>
    </source>
</evidence>
<evidence type="ECO:0000256" key="6">
    <source>
        <dbReference type="ARBA" id="ARBA00022833"/>
    </source>
</evidence>
<dbReference type="PIRSF" id="PIRSF000408">
    <property type="entry name" value="Alkyltransferas_AdaA"/>
    <property type="match status" value="1"/>
</dbReference>
<evidence type="ECO:0000256" key="4">
    <source>
        <dbReference type="ARBA" id="ARBA00022723"/>
    </source>
</evidence>
<dbReference type="InterPro" id="IPR004026">
    <property type="entry name" value="Ada_DNA_repair_Zn-bd"/>
</dbReference>
<dbReference type="GO" id="GO:0003700">
    <property type="term" value="F:DNA-binding transcription factor activity"/>
    <property type="evidence" value="ECO:0007669"/>
    <property type="project" value="InterPro"/>
</dbReference>
<dbReference type="Pfam" id="PF12833">
    <property type="entry name" value="HTH_18"/>
    <property type="match status" value="1"/>
</dbReference>
<dbReference type="SUPFAM" id="SSF46689">
    <property type="entry name" value="Homeodomain-like"/>
    <property type="match status" value="2"/>
</dbReference>
<dbReference type="InterPro" id="IPR016220">
    <property type="entry name" value="Me-P-triester_DNA_alkyl-Trfase"/>
</dbReference>
<dbReference type="AlphaFoldDB" id="A0A0R2NWI8"/>
<evidence type="ECO:0000256" key="5">
    <source>
        <dbReference type="ARBA" id="ARBA00022763"/>
    </source>
</evidence>
<keyword evidence="5" id="KW-0227">DNA damage</keyword>
<dbReference type="InterPro" id="IPR020449">
    <property type="entry name" value="Tscrpt_reg_AraC-type_HTH"/>
</dbReference>
<keyword evidence="14" id="KW-1185">Reference proteome</keyword>
<keyword evidence="7" id="KW-0805">Transcription regulation</keyword>
<dbReference type="Pfam" id="PF02805">
    <property type="entry name" value="Ada_Zn_binding"/>
    <property type="match status" value="1"/>
</dbReference>
<evidence type="ECO:0000256" key="8">
    <source>
        <dbReference type="ARBA" id="ARBA00023125"/>
    </source>
</evidence>
<dbReference type="Proteomes" id="UP000050920">
    <property type="component" value="Unassembled WGS sequence"/>
</dbReference>
<keyword evidence="8" id="KW-0238">DNA-binding</keyword>
<dbReference type="InterPro" id="IPR018062">
    <property type="entry name" value="HTH_AraC-typ_CS"/>
</dbReference>
<protein>
    <submittedName>
        <fullName evidence="13">Putative ada regulatory protein</fullName>
    </submittedName>
</protein>
<dbReference type="Gene3D" id="3.40.10.10">
    <property type="entry name" value="DNA Methylphosphotriester Repair Domain"/>
    <property type="match status" value="1"/>
</dbReference>
<proteinExistence type="predicted"/>
<keyword evidence="9" id="KW-0010">Activator</keyword>
<dbReference type="SUPFAM" id="SSF57884">
    <property type="entry name" value="Ada DNA repair protein, N-terminal domain (N-Ada 10)"/>
    <property type="match status" value="1"/>
</dbReference>
<dbReference type="SMART" id="SM00342">
    <property type="entry name" value="HTH_ARAC"/>
    <property type="match status" value="1"/>
</dbReference>
<dbReference type="GO" id="GO:0032259">
    <property type="term" value="P:methylation"/>
    <property type="evidence" value="ECO:0007669"/>
    <property type="project" value="UniProtKB-KW"/>
</dbReference>
<reference evidence="13 14" key="1">
    <citation type="journal article" date="2015" name="Genome Announc.">
        <title>Expanding the biotechnology potential of lactobacilli through comparative genomics of 213 strains and associated genera.</title>
        <authorList>
            <person name="Sun Z."/>
            <person name="Harris H.M."/>
            <person name="McCann A."/>
            <person name="Guo C."/>
            <person name="Argimon S."/>
            <person name="Zhang W."/>
            <person name="Yang X."/>
            <person name="Jeffery I.B."/>
            <person name="Cooney J.C."/>
            <person name="Kagawa T.F."/>
            <person name="Liu W."/>
            <person name="Song Y."/>
            <person name="Salvetti E."/>
            <person name="Wrobel A."/>
            <person name="Rasinkangas P."/>
            <person name="Parkhill J."/>
            <person name="Rea M.C."/>
            <person name="O'Sullivan O."/>
            <person name="Ritari J."/>
            <person name="Douillard F.P."/>
            <person name="Paul Ross R."/>
            <person name="Yang R."/>
            <person name="Briner A.E."/>
            <person name="Felis G.E."/>
            <person name="de Vos W.M."/>
            <person name="Barrangou R."/>
            <person name="Klaenhammer T.R."/>
            <person name="Caufield P.W."/>
            <person name="Cui Y."/>
            <person name="Zhang H."/>
            <person name="O'Toole P.W."/>
        </authorList>
    </citation>
    <scope>NUCLEOTIDE SEQUENCE [LARGE SCALE GENOMIC DNA]</scope>
    <source>
        <strain evidence="13 14">DSM 21115</strain>
    </source>
</reference>
<keyword evidence="6" id="KW-0862">Zinc</keyword>
<evidence type="ECO:0000256" key="2">
    <source>
        <dbReference type="ARBA" id="ARBA00022603"/>
    </source>
</evidence>
<keyword evidence="11" id="KW-0234">DNA repair</keyword>
<dbReference type="PRINTS" id="PR00032">
    <property type="entry name" value="HTHARAC"/>
</dbReference>
<dbReference type="Gene3D" id="1.10.10.60">
    <property type="entry name" value="Homeodomain-like"/>
    <property type="match status" value="2"/>
</dbReference>
<evidence type="ECO:0000259" key="12">
    <source>
        <dbReference type="PROSITE" id="PS01124"/>
    </source>
</evidence>
<dbReference type="GO" id="GO:0006281">
    <property type="term" value="P:DNA repair"/>
    <property type="evidence" value="ECO:0007669"/>
    <property type="project" value="UniProtKB-KW"/>
</dbReference>
<dbReference type="GO" id="GO:0008168">
    <property type="term" value="F:methyltransferase activity"/>
    <property type="evidence" value="ECO:0007669"/>
    <property type="project" value="UniProtKB-KW"/>
</dbReference>
<evidence type="ECO:0000256" key="9">
    <source>
        <dbReference type="ARBA" id="ARBA00023159"/>
    </source>
</evidence>
<evidence type="ECO:0000256" key="1">
    <source>
        <dbReference type="ARBA" id="ARBA00001947"/>
    </source>
</evidence>
<dbReference type="InterPro" id="IPR018060">
    <property type="entry name" value="HTH_AraC"/>
</dbReference>
<keyword evidence="4" id="KW-0479">Metal-binding</keyword>